<gene>
    <name evidence="2" type="ORF">AK812_SmicGene12934</name>
</gene>
<feature type="transmembrane region" description="Helical" evidence="1">
    <location>
        <begin position="104"/>
        <end position="135"/>
    </location>
</feature>
<dbReference type="OrthoDB" id="60843at2759"/>
<evidence type="ECO:0000313" key="3">
    <source>
        <dbReference type="Proteomes" id="UP000186817"/>
    </source>
</evidence>
<proteinExistence type="predicted"/>
<keyword evidence="1" id="KW-1133">Transmembrane helix</keyword>
<dbReference type="Proteomes" id="UP000186817">
    <property type="component" value="Unassembled WGS sequence"/>
</dbReference>
<protein>
    <submittedName>
        <fullName evidence="2">Uncharacterized protein</fullName>
    </submittedName>
</protein>
<evidence type="ECO:0000256" key="1">
    <source>
        <dbReference type="SAM" id="Phobius"/>
    </source>
</evidence>
<keyword evidence="3" id="KW-1185">Reference proteome</keyword>
<keyword evidence="1" id="KW-0472">Membrane</keyword>
<organism evidence="2 3">
    <name type="scientific">Symbiodinium microadriaticum</name>
    <name type="common">Dinoflagellate</name>
    <name type="synonym">Zooxanthella microadriatica</name>
    <dbReference type="NCBI Taxonomy" id="2951"/>
    <lineage>
        <taxon>Eukaryota</taxon>
        <taxon>Sar</taxon>
        <taxon>Alveolata</taxon>
        <taxon>Dinophyceae</taxon>
        <taxon>Suessiales</taxon>
        <taxon>Symbiodiniaceae</taxon>
        <taxon>Symbiodinium</taxon>
    </lineage>
</organism>
<name>A0A1Q9E9E0_SYMMI</name>
<evidence type="ECO:0000313" key="2">
    <source>
        <dbReference type="EMBL" id="OLQ04036.1"/>
    </source>
</evidence>
<dbReference type="AlphaFoldDB" id="A0A1Q9E9E0"/>
<keyword evidence="1" id="KW-0812">Transmembrane</keyword>
<reference evidence="2 3" key="1">
    <citation type="submission" date="2016-02" db="EMBL/GenBank/DDBJ databases">
        <title>Genome analysis of coral dinoflagellate symbionts highlights evolutionary adaptations to a symbiotic lifestyle.</title>
        <authorList>
            <person name="Aranda M."/>
            <person name="Li Y."/>
            <person name="Liew Y.J."/>
            <person name="Baumgarten S."/>
            <person name="Simakov O."/>
            <person name="Wilson M."/>
            <person name="Piel J."/>
            <person name="Ashoor H."/>
            <person name="Bougouffa S."/>
            <person name="Bajic V.B."/>
            <person name="Ryu T."/>
            <person name="Ravasi T."/>
            <person name="Bayer T."/>
            <person name="Micklem G."/>
            <person name="Kim H."/>
            <person name="Bhak J."/>
            <person name="Lajeunesse T.C."/>
            <person name="Voolstra C.R."/>
        </authorList>
    </citation>
    <scope>NUCLEOTIDE SEQUENCE [LARGE SCALE GENOMIC DNA]</scope>
    <source>
        <strain evidence="2 3">CCMP2467</strain>
    </source>
</reference>
<comment type="caution">
    <text evidence="2">The sequence shown here is derived from an EMBL/GenBank/DDBJ whole genome shotgun (WGS) entry which is preliminary data.</text>
</comment>
<dbReference type="EMBL" id="LSRX01000220">
    <property type="protein sequence ID" value="OLQ04036.1"/>
    <property type="molecule type" value="Genomic_DNA"/>
</dbReference>
<sequence>MRNLGVHSIVSDVLRVKKGGEDGYFVRHLAACPASRSFGVADGVGGWADSDRAIFNCDFKATPPIWCPPTANMTPGQRASSMAAVKRSKVDAIRFEGRCSIVDIITTVLVIGWLLIIAVLAVVFPMFMTIVSIVLTQDCLLGAFSDCVSRLPSHLPRQALLKASHQILEEKLEGGSTAVD</sequence>
<accession>A0A1Q9E9E0</accession>